<evidence type="ECO:0000256" key="2">
    <source>
        <dbReference type="SAM" id="MobiDB-lite"/>
    </source>
</evidence>
<evidence type="ECO:0000313" key="4">
    <source>
        <dbReference type="EMBL" id="CAJ1402492.1"/>
    </source>
</evidence>
<evidence type="ECO:0000256" key="1">
    <source>
        <dbReference type="PROSITE-ProRule" id="PRU00176"/>
    </source>
</evidence>
<proteinExistence type="predicted"/>
<dbReference type="PANTHER" id="PTHR48034">
    <property type="entry name" value="TRANSFORMER-2 SEX-DETERMINING PROTEIN-RELATED"/>
    <property type="match status" value="1"/>
</dbReference>
<dbReference type="SMART" id="SM00360">
    <property type="entry name" value="RRM"/>
    <property type="match status" value="1"/>
</dbReference>
<feature type="compositionally biased region" description="Basic and acidic residues" evidence="2">
    <location>
        <begin position="172"/>
        <end position="181"/>
    </location>
</feature>
<reference evidence="4" key="1">
    <citation type="submission" date="2023-08" db="EMBL/GenBank/DDBJ databases">
        <authorList>
            <person name="Chen Y."/>
            <person name="Shah S."/>
            <person name="Dougan E. K."/>
            <person name="Thang M."/>
            <person name="Chan C."/>
        </authorList>
    </citation>
    <scope>NUCLEOTIDE SEQUENCE</scope>
</reference>
<dbReference type="SUPFAM" id="SSF54928">
    <property type="entry name" value="RNA-binding domain, RBD"/>
    <property type="match status" value="1"/>
</dbReference>
<evidence type="ECO:0000313" key="5">
    <source>
        <dbReference type="Proteomes" id="UP001178507"/>
    </source>
</evidence>
<keyword evidence="1" id="KW-0694">RNA-binding</keyword>
<sequence>MPMSLSNLDELHSLKVDGFFPETRKDEVWDFFRKCGRIGDVYLPRDHVTQKNRGFAFVRFYDKRDAEMCVQDMDGQMFQGSKLRVNFAQVARGTDPPARQPSRPQRGRSNSRSRSRSRRRRPSSRSQSKPKKRGKRRRSPSSRSDSRVRSRSLSPRFGPGPSSPHEACPGARRRDASRSRD</sequence>
<dbReference type="Gene3D" id="3.30.70.330">
    <property type="match status" value="1"/>
</dbReference>
<name>A0AA36JBA0_9DINO</name>
<dbReference type="PROSITE" id="PS50102">
    <property type="entry name" value="RRM"/>
    <property type="match status" value="1"/>
</dbReference>
<dbReference type="InterPro" id="IPR050441">
    <property type="entry name" value="RBM"/>
</dbReference>
<dbReference type="AlphaFoldDB" id="A0AA36JBA0"/>
<keyword evidence="5" id="KW-1185">Reference proteome</keyword>
<gene>
    <name evidence="4" type="ORF">EVOR1521_LOCUS25369</name>
</gene>
<feature type="compositionally biased region" description="Basic residues" evidence="2">
    <location>
        <begin position="105"/>
        <end position="140"/>
    </location>
</feature>
<dbReference type="GO" id="GO:0003723">
    <property type="term" value="F:RNA binding"/>
    <property type="evidence" value="ECO:0007669"/>
    <property type="project" value="UniProtKB-UniRule"/>
</dbReference>
<dbReference type="InterPro" id="IPR035979">
    <property type="entry name" value="RBD_domain_sf"/>
</dbReference>
<organism evidence="4 5">
    <name type="scientific">Effrenium voratum</name>
    <dbReference type="NCBI Taxonomy" id="2562239"/>
    <lineage>
        <taxon>Eukaryota</taxon>
        <taxon>Sar</taxon>
        <taxon>Alveolata</taxon>
        <taxon>Dinophyceae</taxon>
        <taxon>Suessiales</taxon>
        <taxon>Symbiodiniaceae</taxon>
        <taxon>Effrenium</taxon>
    </lineage>
</organism>
<evidence type="ECO:0000259" key="3">
    <source>
        <dbReference type="PROSITE" id="PS50102"/>
    </source>
</evidence>
<protein>
    <recommendedName>
        <fullName evidence="3">RRM domain-containing protein</fullName>
    </recommendedName>
</protein>
<feature type="region of interest" description="Disordered" evidence="2">
    <location>
        <begin position="89"/>
        <end position="181"/>
    </location>
</feature>
<feature type="domain" description="RRM" evidence="3">
    <location>
        <begin position="12"/>
        <end position="90"/>
    </location>
</feature>
<dbReference type="InterPro" id="IPR012677">
    <property type="entry name" value="Nucleotide-bd_a/b_plait_sf"/>
</dbReference>
<dbReference type="Pfam" id="PF00076">
    <property type="entry name" value="RRM_1"/>
    <property type="match status" value="1"/>
</dbReference>
<dbReference type="InterPro" id="IPR000504">
    <property type="entry name" value="RRM_dom"/>
</dbReference>
<dbReference type="Proteomes" id="UP001178507">
    <property type="component" value="Unassembled WGS sequence"/>
</dbReference>
<accession>A0AA36JBA0</accession>
<comment type="caution">
    <text evidence="4">The sequence shown here is derived from an EMBL/GenBank/DDBJ whole genome shotgun (WGS) entry which is preliminary data.</text>
</comment>
<dbReference type="EMBL" id="CAUJNA010003453">
    <property type="protein sequence ID" value="CAJ1402492.1"/>
    <property type="molecule type" value="Genomic_DNA"/>
</dbReference>